<protein>
    <submittedName>
        <fullName evidence="1">Uncharacterized protein</fullName>
    </submittedName>
</protein>
<evidence type="ECO:0000313" key="1">
    <source>
        <dbReference type="EMBL" id="TDP95146.1"/>
    </source>
</evidence>
<reference evidence="1 2" key="1">
    <citation type="submission" date="2019-03" db="EMBL/GenBank/DDBJ databases">
        <title>Genomic Encyclopedia of Type Strains, Phase IV (KMG-IV): sequencing the most valuable type-strain genomes for metagenomic binning, comparative biology and taxonomic classification.</title>
        <authorList>
            <person name="Goeker M."/>
        </authorList>
    </citation>
    <scope>NUCLEOTIDE SEQUENCE [LARGE SCALE GENOMIC DNA]</scope>
    <source>
        <strain evidence="1 2">DSM 45361</strain>
    </source>
</reference>
<dbReference type="AlphaFoldDB" id="A0A4R6S8F9"/>
<keyword evidence="2" id="KW-1185">Reference proteome</keyword>
<comment type="caution">
    <text evidence="1">The sequence shown here is derived from an EMBL/GenBank/DDBJ whole genome shotgun (WGS) entry which is preliminary data.</text>
</comment>
<sequence length="456" mass="48580">MKKILEGLLETPAAKEVVSTLVTAATATREAAVTVVATAQGAATAAGEQVMYAASTGHSVYREVTKQTGDPHAPRAHQVVTARKLRKEGKTDLPEYTDLPEDVRVQVEAEPVATGRRKTLQQEWETAQADGDGNAPKQPLIVKLSIGGSGDASWRTHCDINGVMTDKDLQATKKEAGKAKTVYYTGHREHDWNFAGPGGPGANNFIPGGMSDTGSNSIANLVENASTVVANAILDALQNEERPMTILIKGHSRGAVAAGRIANALKETFPAAKVEVAQIDPVPGPGQPEPNQTIDVGTIDESTVVYGVYSGHGVSFTPQQVFSAKRIIISQQAHGVAVQSGFTFGGRMYKGSSLNSLPPGVYRDQNDDISVAGELEAVGSPQDVRETFMKVYMAKFPAGPKDDPGQVGQNWDAERRDRIEASLEKYASELDQKAWAGAVEQTMVSLYQGSDPNEVD</sequence>
<evidence type="ECO:0000313" key="2">
    <source>
        <dbReference type="Proteomes" id="UP000295444"/>
    </source>
</evidence>
<name>A0A4R6S8F9_LABRH</name>
<dbReference type="OrthoDB" id="9553673at2"/>
<organism evidence="1 2">
    <name type="scientific">Labedaea rhizosphaerae</name>
    <dbReference type="NCBI Taxonomy" id="598644"/>
    <lineage>
        <taxon>Bacteria</taxon>
        <taxon>Bacillati</taxon>
        <taxon>Actinomycetota</taxon>
        <taxon>Actinomycetes</taxon>
        <taxon>Pseudonocardiales</taxon>
        <taxon>Pseudonocardiaceae</taxon>
        <taxon>Labedaea</taxon>
    </lineage>
</organism>
<dbReference type="EMBL" id="SNXZ01000005">
    <property type="protein sequence ID" value="TDP95146.1"/>
    <property type="molecule type" value="Genomic_DNA"/>
</dbReference>
<proteinExistence type="predicted"/>
<dbReference type="RefSeq" id="WP_133852523.1">
    <property type="nucleotide sequence ID" value="NZ_SNXZ01000005.1"/>
</dbReference>
<gene>
    <name evidence="1" type="ORF">EV186_105378</name>
</gene>
<accession>A0A4R6S8F9</accession>
<dbReference type="Proteomes" id="UP000295444">
    <property type="component" value="Unassembled WGS sequence"/>
</dbReference>